<accession>A0ABU3C260</accession>
<dbReference type="Proteomes" id="UP001251857">
    <property type="component" value="Unassembled WGS sequence"/>
</dbReference>
<evidence type="ECO:0000256" key="1">
    <source>
        <dbReference type="ARBA" id="ARBA00004370"/>
    </source>
</evidence>
<dbReference type="RefSeq" id="WP_311653366.1">
    <property type="nucleotide sequence ID" value="NZ_JAVRIB010000010.1"/>
</dbReference>
<dbReference type="PROSITE" id="PS51257">
    <property type="entry name" value="PROKAR_LIPOPROTEIN"/>
    <property type="match status" value="1"/>
</dbReference>
<organism evidence="6 7">
    <name type="scientific">Spectribacter hydrogenoxidans</name>
    <dbReference type="NCBI Taxonomy" id="3075608"/>
    <lineage>
        <taxon>Bacteria</taxon>
        <taxon>Pseudomonadati</taxon>
        <taxon>Pseudomonadota</taxon>
        <taxon>Gammaproteobacteria</taxon>
        <taxon>Salinisphaerales</taxon>
        <taxon>Salinisphaeraceae</taxon>
        <taxon>Spectribacter</taxon>
    </lineage>
</organism>
<feature type="domain" description="Glycine zipper 2TM" evidence="5">
    <location>
        <begin position="85"/>
        <end position="126"/>
    </location>
</feature>
<dbReference type="InterPro" id="IPR008816">
    <property type="entry name" value="Gly_zipper_2TM_dom"/>
</dbReference>
<dbReference type="PANTHER" id="PTHR35603">
    <property type="match status" value="1"/>
</dbReference>
<evidence type="ECO:0000313" key="7">
    <source>
        <dbReference type="Proteomes" id="UP001251857"/>
    </source>
</evidence>
<evidence type="ECO:0000313" key="6">
    <source>
        <dbReference type="EMBL" id="MDT0635466.1"/>
    </source>
</evidence>
<sequence>MTQRKSVMTWVFALALTLGVAGCGAESDQADTESAETAPAAQEQAAAKPAPQKAEEPPVCGNCGTITSIQERKTEGSNKSKGAIAGAVAGAIAGVVVGNQIGSGSGKDLAKVVGGVGGAAAGHQVGKRLDTDTYYAVTVNMETGGSQTINVADATPLSVGQQVKVDGNNIVLR</sequence>
<keyword evidence="2" id="KW-0472">Membrane</keyword>
<keyword evidence="4" id="KW-0732">Signal</keyword>
<feature type="compositionally biased region" description="Low complexity" evidence="3">
    <location>
        <begin position="35"/>
        <end position="52"/>
    </location>
</feature>
<comment type="subcellular location">
    <subcellularLocation>
        <location evidence="1">Membrane</location>
    </subcellularLocation>
</comment>
<proteinExistence type="predicted"/>
<evidence type="ECO:0000256" key="3">
    <source>
        <dbReference type="SAM" id="MobiDB-lite"/>
    </source>
</evidence>
<gene>
    <name evidence="6" type="ORF">RM532_10935</name>
</gene>
<feature type="region of interest" description="Disordered" evidence="3">
    <location>
        <begin position="26"/>
        <end position="59"/>
    </location>
</feature>
<feature type="signal peptide" evidence="4">
    <location>
        <begin position="1"/>
        <end position="21"/>
    </location>
</feature>
<dbReference type="PANTHER" id="PTHR35603:SF2">
    <property type="entry name" value="OUTER MEMBRANE LIPOPROTEIN"/>
    <property type="match status" value="1"/>
</dbReference>
<dbReference type="InterPro" id="IPR051407">
    <property type="entry name" value="Bact_OM_lipoprot/Surf_antigen"/>
</dbReference>
<keyword evidence="7" id="KW-1185">Reference proteome</keyword>
<feature type="chain" id="PRO_5046274689" evidence="4">
    <location>
        <begin position="22"/>
        <end position="173"/>
    </location>
</feature>
<name>A0ABU3C260_9GAMM</name>
<evidence type="ECO:0000256" key="4">
    <source>
        <dbReference type="SAM" id="SignalP"/>
    </source>
</evidence>
<dbReference type="Pfam" id="PF05433">
    <property type="entry name" value="Rick_17kDa_Anti"/>
    <property type="match status" value="1"/>
</dbReference>
<evidence type="ECO:0000256" key="2">
    <source>
        <dbReference type="ARBA" id="ARBA00023136"/>
    </source>
</evidence>
<comment type="caution">
    <text evidence="6">The sequence shown here is derived from an EMBL/GenBank/DDBJ whole genome shotgun (WGS) entry which is preliminary data.</text>
</comment>
<reference evidence="6 7" key="1">
    <citation type="submission" date="2023-09" db="EMBL/GenBank/DDBJ databases">
        <authorList>
            <person name="Rey-Velasco X."/>
        </authorList>
    </citation>
    <scope>NUCLEOTIDE SEQUENCE [LARGE SCALE GENOMIC DNA]</scope>
    <source>
        <strain evidence="6 7">W335</strain>
    </source>
</reference>
<protein>
    <submittedName>
        <fullName evidence="6">Glycine zipper 2TM domain-containing protein</fullName>
    </submittedName>
</protein>
<evidence type="ECO:0000259" key="5">
    <source>
        <dbReference type="Pfam" id="PF05433"/>
    </source>
</evidence>
<dbReference type="EMBL" id="JAVRIB010000010">
    <property type="protein sequence ID" value="MDT0635466.1"/>
    <property type="molecule type" value="Genomic_DNA"/>
</dbReference>